<feature type="domain" description="RNase H type-1" evidence="1">
    <location>
        <begin position="179"/>
        <end position="267"/>
    </location>
</feature>
<name>A0A834TCX1_9FABA</name>
<dbReference type="InterPro" id="IPR044730">
    <property type="entry name" value="RNase_H-like_dom_plant"/>
</dbReference>
<reference evidence="2" key="1">
    <citation type="submission" date="2020-09" db="EMBL/GenBank/DDBJ databases">
        <title>Genome-Enabled Discovery of Anthraquinone Biosynthesis in Senna tora.</title>
        <authorList>
            <person name="Kang S.-H."/>
            <person name="Pandey R.P."/>
            <person name="Lee C.-M."/>
            <person name="Sim J.-S."/>
            <person name="Jeong J.-T."/>
            <person name="Choi B.-S."/>
            <person name="Jung M."/>
            <person name="Ginzburg D."/>
            <person name="Zhao K."/>
            <person name="Won S.Y."/>
            <person name="Oh T.-J."/>
            <person name="Yu Y."/>
            <person name="Kim N.-H."/>
            <person name="Lee O.R."/>
            <person name="Lee T.-H."/>
            <person name="Bashyal P."/>
            <person name="Kim T.-S."/>
            <person name="Lee W.-H."/>
            <person name="Kawkins C."/>
            <person name="Kim C.-K."/>
            <person name="Kim J.S."/>
            <person name="Ahn B.O."/>
            <person name="Rhee S.Y."/>
            <person name="Sohng J.K."/>
        </authorList>
    </citation>
    <scope>NUCLEOTIDE SEQUENCE</scope>
    <source>
        <tissue evidence="2">Leaf</tissue>
    </source>
</reference>
<dbReference type="SUPFAM" id="SSF53098">
    <property type="entry name" value="Ribonuclease H-like"/>
    <property type="match status" value="1"/>
</dbReference>
<dbReference type="Proteomes" id="UP000634136">
    <property type="component" value="Unassembled WGS sequence"/>
</dbReference>
<dbReference type="Pfam" id="PF13456">
    <property type="entry name" value="RVT_3"/>
    <property type="match status" value="1"/>
</dbReference>
<accession>A0A834TCX1</accession>
<proteinExistence type="predicted"/>
<protein>
    <submittedName>
        <fullName evidence="2">Ribonuclease H</fullName>
    </submittedName>
</protein>
<dbReference type="InterPro" id="IPR002156">
    <property type="entry name" value="RNaseH_domain"/>
</dbReference>
<dbReference type="InterPro" id="IPR036397">
    <property type="entry name" value="RNaseH_sf"/>
</dbReference>
<evidence type="ECO:0000313" key="3">
    <source>
        <dbReference type="Proteomes" id="UP000634136"/>
    </source>
</evidence>
<gene>
    <name evidence="2" type="ORF">G2W53_028798</name>
</gene>
<dbReference type="Gene3D" id="3.30.420.10">
    <property type="entry name" value="Ribonuclease H-like superfamily/Ribonuclease H"/>
    <property type="match status" value="1"/>
</dbReference>
<dbReference type="CDD" id="cd06222">
    <property type="entry name" value="RNase_H_like"/>
    <property type="match status" value="1"/>
</dbReference>
<dbReference type="EMBL" id="JAAIUW010000009">
    <property type="protein sequence ID" value="KAF7814829.1"/>
    <property type="molecule type" value="Genomic_DNA"/>
</dbReference>
<evidence type="ECO:0000259" key="1">
    <source>
        <dbReference type="Pfam" id="PF13456"/>
    </source>
</evidence>
<dbReference type="PANTHER" id="PTHR47074">
    <property type="entry name" value="BNAC02G40300D PROTEIN"/>
    <property type="match status" value="1"/>
</dbReference>
<dbReference type="GO" id="GO:0003676">
    <property type="term" value="F:nucleic acid binding"/>
    <property type="evidence" value="ECO:0007669"/>
    <property type="project" value="InterPro"/>
</dbReference>
<dbReference type="GO" id="GO:0004523">
    <property type="term" value="F:RNA-DNA hybrid ribonuclease activity"/>
    <property type="evidence" value="ECO:0007669"/>
    <property type="project" value="InterPro"/>
</dbReference>
<dbReference type="OrthoDB" id="1749932at2759"/>
<organism evidence="2 3">
    <name type="scientific">Senna tora</name>
    <dbReference type="NCBI Taxonomy" id="362788"/>
    <lineage>
        <taxon>Eukaryota</taxon>
        <taxon>Viridiplantae</taxon>
        <taxon>Streptophyta</taxon>
        <taxon>Embryophyta</taxon>
        <taxon>Tracheophyta</taxon>
        <taxon>Spermatophyta</taxon>
        <taxon>Magnoliopsida</taxon>
        <taxon>eudicotyledons</taxon>
        <taxon>Gunneridae</taxon>
        <taxon>Pentapetalae</taxon>
        <taxon>rosids</taxon>
        <taxon>fabids</taxon>
        <taxon>Fabales</taxon>
        <taxon>Fabaceae</taxon>
        <taxon>Caesalpinioideae</taxon>
        <taxon>Cassia clade</taxon>
        <taxon>Senna</taxon>
    </lineage>
</organism>
<keyword evidence="3" id="KW-1185">Reference proteome</keyword>
<evidence type="ECO:0000313" key="2">
    <source>
        <dbReference type="EMBL" id="KAF7814829.1"/>
    </source>
</evidence>
<dbReference type="AlphaFoldDB" id="A0A834TCX1"/>
<sequence length="271" mass="30478">MGGGRRSVPPSRSNRADVWAWNGEANGSFSVKSCYKLAMEESWKQINLTPHMFCDVPSDMWKILWKLLVLSRFKVLLWRACLEILPTVDALERRVLNSVWGNAPFNFNGKESHASILEWMVVEWSEWSKDQRGWKVDRCWDEVITAETMLSTSQNQTIKLTWTKPTNPFIKLNVDIAVNHEGEGVVGGVFRDHESSCVGAFSGKVAAMGDVALMEAVGLRKGIEVAREGGISHLCVETDSNLVVDMLHSSCIHQSRLSTICRSILESLYTF</sequence>
<dbReference type="InterPro" id="IPR052929">
    <property type="entry name" value="RNase_H-like_EbsB-rel"/>
</dbReference>
<dbReference type="InterPro" id="IPR012337">
    <property type="entry name" value="RNaseH-like_sf"/>
</dbReference>
<comment type="caution">
    <text evidence="2">The sequence shown here is derived from an EMBL/GenBank/DDBJ whole genome shotgun (WGS) entry which is preliminary data.</text>
</comment>
<dbReference type="PANTHER" id="PTHR47074:SF11">
    <property type="entry name" value="REVERSE TRANSCRIPTASE-LIKE PROTEIN"/>
    <property type="match status" value="1"/>
</dbReference>